<dbReference type="RefSeq" id="WP_138320983.1">
    <property type="nucleotide sequence ID" value="NZ_VCBC01000016.1"/>
</dbReference>
<proteinExistence type="predicted"/>
<accession>A0A5R9ID15</accession>
<dbReference type="AlphaFoldDB" id="A0A5R9ID15"/>
<sequence length="100" mass="10561">MKALLRASRTTLLTGFVLLSGCSVGPEYEYRLSGHYDDLWERQILDPAAPVTNAGIVNTLNGEVATNVMTGYEKSVYAPTTARKGTGSFSGKSGSGSGKN</sequence>
<organism evidence="2 3">
    <name type="scientific">Thalassotalea litorea</name>
    <dbReference type="NCBI Taxonomy" id="2020715"/>
    <lineage>
        <taxon>Bacteria</taxon>
        <taxon>Pseudomonadati</taxon>
        <taxon>Pseudomonadota</taxon>
        <taxon>Gammaproteobacteria</taxon>
        <taxon>Alteromonadales</taxon>
        <taxon>Colwelliaceae</taxon>
        <taxon>Thalassotalea</taxon>
    </lineage>
</organism>
<dbReference type="OrthoDB" id="5600970at2"/>
<dbReference type="PROSITE" id="PS51257">
    <property type="entry name" value="PROKAR_LIPOPROTEIN"/>
    <property type="match status" value="1"/>
</dbReference>
<evidence type="ECO:0000256" key="1">
    <source>
        <dbReference type="SAM" id="MobiDB-lite"/>
    </source>
</evidence>
<comment type="caution">
    <text evidence="2">The sequence shown here is derived from an EMBL/GenBank/DDBJ whole genome shotgun (WGS) entry which is preliminary data.</text>
</comment>
<evidence type="ECO:0000313" key="3">
    <source>
        <dbReference type="Proteomes" id="UP000307790"/>
    </source>
</evidence>
<keyword evidence="3" id="KW-1185">Reference proteome</keyword>
<feature type="region of interest" description="Disordered" evidence="1">
    <location>
        <begin position="81"/>
        <end position="100"/>
    </location>
</feature>
<dbReference type="Proteomes" id="UP000307790">
    <property type="component" value="Unassembled WGS sequence"/>
</dbReference>
<reference evidence="2 3" key="1">
    <citation type="submission" date="2019-05" db="EMBL/GenBank/DDBJ databases">
        <title>Genome sequences of Thalassotalea litorea 1K03283.</title>
        <authorList>
            <person name="Zhang D."/>
        </authorList>
    </citation>
    <scope>NUCLEOTIDE SEQUENCE [LARGE SCALE GENOMIC DNA]</scope>
    <source>
        <strain evidence="2 3">MCCC 1K03283</strain>
    </source>
</reference>
<gene>
    <name evidence="2" type="ORF">FE810_14655</name>
</gene>
<name>A0A5R9ID15_9GAMM</name>
<evidence type="ECO:0000313" key="2">
    <source>
        <dbReference type="EMBL" id="TLU61475.1"/>
    </source>
</evidence>
<dbReference type="EMBL" id="VCBC01000016">
    <property type="protein sequence ID" value="TLU61475.1"/>
    <property type="molecule type" value="Genomic_DNA"/>
</dbReference>
<protein>
    <submittedName>
        <fullName evidence="2">Uncharacterized protein</fullName>
    </submittedName>
</protein>